<comment type="caution">
    <text evidence="2">The sequence shown here is derived from an EMBL/GenBank/DDBJ whole genome shotgun (WGS) entry which is preliminary data.</text>
</comment>
<feature type="signal peptide" evidence="1">
    <location>
        <begin position="1"/>
        <end position="23"/>
    </location>
</feature>
<dbReference type="PROSITE" id="PS51257">
    <property type="entry name" value="PROKAR_LIPOPROTEIN"/>
    <property type="match status" value="1"/>
</dbReference>
<keyword evidence="3" id="KW-1185">Reference proteome</keyword>
<dbReference type="RefSeq" id="WP_156742719.1">
    <property type="nucleotide sequence ID" value="NZ_CACRYJ010000059.1"/>
</dbReference>
<evidence type="ECO:0000313" key="3">
    <source>
        <dbReference type="Proteomes" id="UP000419743"/>
    </source>
</evidence>
<accession>A0A7M4DPK6</accession>
<proteinExistence type="predicted"/>
<evidence type="ECO:0000256" key="1">
    <source>
        <dbReference type="SAM" id="SignalP"/>
    </source>
</evidence>
<dbReference type="Pfam" id="PF01547">
    <property type="entry name" value="SBP_bac_1"/>
    <property type="match status" value="1"/>
</dbReference>
<dbReference type="PANTHER" id="PTHR43649">
    <property type="entry name" value="ARABINOSE-BINDING PROTEIN-RELATED"/>
    <property type="match status" value="1"/>
</dbReference>
<keyword evidence="1" id="KW-0732">Signal</keyword>
<sequence>MNRRNFLSLGAITVGGAAAGTLAACGTGAGGSTADGGELRVAQYGSAHRMELFEQLFTAYSQKNPDWSLALDAASNDAYLDKLATQVSGGNAPAVMGLFHNAVAQFARQNALVELDPYLGDALDTSTFTDGIVELGRIDGQVRGLSYGDNAHGVMYDVDRLESLGLTLPEPGYTWEDFLTFSADITRAVDEDFYGTEDRSSQLDQVFKVWLLQRGKYAYTESGELGFNQTDLTDWLELWQMLRDEGAAPPADITAEAGGTFDSSALIRGYAANHLTYANALASMQALTPATLRLTTNPIDPGGQGSGHFIRGSNWVGVYSRTEHADAAVDFLDFVLNDPDGVAILGAELGAPPNRELRAELEYSEPEQDFIDYIDLVTDEIGESAIPLAQEFPPSWSDVNTAFTAAVEDHRFGRSTVEESVDRFFATAESAIQASA</sequence>
<dbReference type="SUPFAM" id="SSF53850">
    <property type="entry name" value="Periplasmic binding protein-like II"/>
    <property type="match status" value="1"/>
</dbReference>
<name>A0A7M4DPK6_9MICO</name>
<dbReference type="Proteomes" id="UP000419743">
    <property type="component" value="Unassembled WGS sequence"/>
</dbReference>
<dbReference type="PANTHER" id="PTHR43649:SF12">
    <property type="entry name" value="DIACETYLCHITOBIOSE BINDING PROTEIN DASA"/>
    <property type="match status" value="1"/>
</dbReference>
<dbReference type="Gene3D" id="3.40.190.10">
    <property type="entry name" value="Periplasmic binding protein-like II"/>
    <property type="match status" value="2"/>
</dbReference>
<dbReference type="AlphaFoldDB" id="A0A7M4DPK6"/>
<dbReference type="InterPro" id="IPR050490">
    <property type="entry name" value="Bact_solute-bd_prot1"/>
</dbReference>
<gene>
    <name evidence="2" type="primary">yesO_14</name>
    <name evidence="2" type="ORF">HALOF300_04088</name>
</gene>
<reference evidence="2 3" key="1">
    <citation type="submission" date="2019-11" db="EMBL/GenBank/DDBJ databases">
        <authorList>
            <person name="Criscuolo A."/>
        </authorList>
    </citation>
    <scope>NUCLEOTIDE SEQUENCE [LARGE SCALE GENOMIC DNA]</scope>
    <source>
        <strain evidence="2">CIP111667</strain>
    </source>
</reference>
<feature type="chain" id="PRO_5039292488" evidence="1">
    <location>
        <begin position="24"/>
        <end position="436"/>
    </location>
</feature>
<dbReference type="EMBL" id="CACRYJ010000059">
    <property type="protein sequence ID" value="VZO39400.1"/>
    <property type="molecule type" value="Genomic_DNA"/>
</dbReference>
<organism evidence="2 3">
    <name type="scientific">Occultella aeris</name>
    <dbReference type="NCBI Taxonomy" id="2761496"/>
    <lineage>
        <taxon>Bacteria</taxon>
        <taxon>Bacillati</taxon>
        <taxon>Actinomycetota</taxon>
        <taxon>Actinomycetes</taxon>
        <taxon>Micrococcales</taxon>
        <taxon>Ruaniaceae</taxon>
        <taxon>Occultella</taxon>
    </lineage>
</organism>
<evidence type="ECO:0000313" key="2">
    <source>
        <dbReference type="EMBL" id="VZO39400.1"/>
    </source>
</evidence>
<dbReference type="InterPro" id="IPR006059">
    <property type="entry name" value="SBP"/>
</dbReference>
<protein>
    <submittedName>
        <fullName evidence="2">ABC transporter substrate-binding protein YesO</fullName>
    </submittedName>
</protein>